<protein>
    <submittedName>
        <fullName evidence="2">VSP</fullName>
    </submittedName>
</protein>
<feature type="region of interest" description="Disordered" evidence="1">
    <location>
        <begin position="195"/>
        <end position="215"/>
    </location>
</feature>
<sequence>LRPVGCPPVAGIPGLTEARRGLAGWRTCCQGCPARERPRSQRGFKALARPVPTAALSASRLSLSAASYKDLALPACATVPSVRLRAPCWASPDRHRLGGNSPALHTYPASWHRSGLNGCLCLQSTRAARPAGLSPSCISMRVGADTRPWPQLLGRLSRAPSHTGSRGRLGPLACRSLRMGRASYQASYLVGWQGRDERPRRTGHADGPLSQEQPP</sequence>
<dbReference type="AlphaFoldDB" id="J9V7T9"/>
<evidence type="ECO:0000313" key="2">
    <source>
        <dbReference type="EMBL" id="AFR79323.1"/>
    </source>
</evidence>
<evidence type="ECO:0000256" key="1">
    <source>
        <dbReference type="SAM" id="MobiDB-lite"/>
    </source>
</evidence>
<organism evidence="2">
    <name type="scientific">Giardia intestinalis</name>
    <name type="common">Giardia lamblia</name>
    <dbReference type="NCBI Taxonomy" id="5741"/>
    <lineage>
        <taxon>Eukaryota</taxon>
        <taxon>Metamonada</taxon>
        <taxon>Diplomonadida</taxon>
        <taxon>Hexamitidae</taxon>
        <taxon>Giardiinae</taxon>
        <taxon>Giardia</taxon>
    </lineage>
</organism>
<name>J9V7T9_GIAIN</name>
<accession>J9V7T9</accession>
<feature type="non-terminal residue" evidence="2">
    <location>
        <position position="1"/>
    </location>
</feature>
<proteinExistence type="predicted"/>
<feature type="compositionally biased region" description="Basic and acidic residues" evidence="1">
    <location>
        <begin position="195"/>
        <end position="204"/>
    </location>
</feature>
<reference evidence="2" key="1">
    <citation type="journal article" date="2012" name="PLoS Negl. Trop. Dis.">
        <title>Detection of Giardia duodenalis Assemblages A and B in Human Feces by Simple, Assemblage-Specific PCR Assays.</title>
        <authorList>
            <person name="Vanni I."/>
            <person name="Caccio S.M."/>
            <person name="van Lith L."/>
            <person name="Lebbad M."/>
            <person name="Svard S.G."/>
            <person name="Pozio E."/>
            <person name="Tosini F."/>
        </authorList>
    </citation>
    <scope>NUCLEOTIDE SEQUENCE</scope>
    <source>
        <strain evidence="2">Ad28</strain>
    </source>
</reference>
<dbReference type="EMBL" id="JX646896">
    <property type="protein sequence ID" value="AFR79323.1"/>
    <property type="molecule type" value="Genomic_DNA"/>
</dbReference>